<accession>A0AA35W4R6</accession>
<gene>
    <name evidence="2" type="ORF">GBAR_LOCUS2386</name>
</gene>
<dbReference type="EMBL" id="CASHTH010000343">
    <property type="protein sequence ID" value="CAI7998264.1"/>
    <property type="molecule type" value="Genomic_DNA"/>
</dbReference>
<dbReference type="GO" id="GO:0004497">
    <property type="term" value="F:monooxygenase activity"/>
    <property type="evidence" value="ECO:0007669"/>
    <property type="project" value="InterPro"/>
</dbReference>
<comment type="similarity">
    <text evidence="1">Belongs to the flavin-dependent halogenase family.</text>
</comment>
<dbReference type="PRINTS" id="PR00420">
    <property type="entry name" value="RNGMNOXGNASE"/>
</dbReference>
<dbReference type="InterPro" id="IPR036188">
    <property type="entry name" value="FAD/NAD-bd_sf"/>
</dbReference>
<protein>
    <submittedName>
        <fullName evidence="2">Tryptophan 2-halogenase</fullName>
    </submittedName>
</protein>
<evidence type="ECO:0000313" key="2">
    <source>
        <dbReference type="EMBL" id="CAI7998264.1"/>
    </source>
</evidence>
<proteinExistence type="inferred from homology"/>
<sequence length="504" mass="54900">MPEVPIVVVGGGPAGSCVSTLLARRGYPVTLLERERFPRDHVGESLLPASIPILKDLGVLDAVRRAGFVVKRGATMIWGADRKPWSWYFSETNASNPHSYQVWRPEFDAILLDNARKAGVDVREGCAATEVIFDDSGTAAAVRCGDEVLPARYVVDASGQGGLLARQLGLRQWDDFFRNLAVYAYYQGGDRLRSPDDGNILIESQSNGWMWNIPLRDGWSSVGAVVDSESGQEGIRRLGARGFLEAQIAAAPQTAQMLEKARLVSGPEIVRDWSYRCRSLHGPGYILVGDAGCFIDPLFSSGVHLALTSATLAAAAVASSLSDPDMAGPVGQVYQQLYYKEYGHFRELARLFYSSNRTADSYFWEARRLLDDDPSLTPRQSFIQAVAGQPPRGYERAVLSHGLAPEAFGQSVTDVEAERRRRREHPLAAESRPLLADGVMLQRQPVLADGDFVWGYGLVTDGHPEGLPCSALIARLLHGLDGSATVAEAISNLCQGLEPDATEQ</sequence>
<dbReference type="PANTHER" id="PTHR43747:SF1">
    <property type="entry name" value="SLR1998 PROTEIN"/>
    <property type="match status" value="1"/>
</dbReference>
<dbReference type="InterPro" id="IPR006905">
    <property type="entry name" value="Flavin_halogenase"/>
</dbReference>
<dbReference type="InterPro" id="IPR050816">
    <property type="entry name" value="Flavin-dep_Halogenase_NPB"/>
</dbReference>
<keyword evidence="3" id="KW-1185">Reference proteome</keyword>
<evidence type="ECO:0000313" key="3">
    <source>
        <dbReference type="Proteomes" id="UP001174909"/>
    </source>
</evidence>
<evidence type="ECO:0000256" key="1">
    <source>
        <dbReference type="ARBA" id="ARBA00005706"/>
    </source>
</evidence>
<name>A0AA35W4R6_GEOBA</name>
<dbReference type="PANTHER" id="PTHR43747">
    <property type="entry name" value="FAD-BINDING PROTEIN"/>
    <property type="match status" value="1"/>
</dbReference>
<dbReference type="Pfam" id="PF04820">
    <property type="entry name" value="Trp_halogenase"/>
    <property type="match status" value="2"/>
</dbReference>
<reference evidence="2" key="1">
    <citation type="submission" date="2023-03" db="EMBL/GenBank/DDBJ databases">
        <authorList>
            <person name="Steffen K."/>
            <person name="Cardenas P."/>
        </authorList>
    </citation>
    <scope>NUCLEOTIDE SEQUENCE</scope>
</reference>
<dbReference type="Gene3D" id="3.50.50.60">
    <property type="entry name" value="FAD/NAD(P)-binding domain"/>
    <property type="match status" value="1"/>
</dbReference>
<feature type="non-terminal residue" evidence="2">
    <location>
        <position position="504"/>
    </location>
</feature>
<comment type="caution">
    <text evidence="2">The sequence shown here is derived from an EMBL/GenBank/DDBJ whole genome shotgun (WGS) entry which is preliminary data.</text>
</comment>
<dbReference type="AlphaFoldDB" id="A0AA35W4R6"/>
<dbReference type="Proteomes" id="UP001174909">
    <property type="component" value="Unassembled WGS sequence"/>
</dbReference>
<organism evidence="2 3">
    <name type="scientific">Geodia barretti</name>
    <name type="common">Barrett's horny sponge</name>
    <dbReference type="NCBI Taxonomy" id="519541"/>
    <lineage>
        <taxon>Eukaryota</taxon>
        <taxon>Metazoa</taxon>
        <taxon>Porifera</taxon>
        <taxon>Demospongiae</taxon>
        <taxon>Heteroscleromorpha</taxon>
        <taxon>Tetractinellida</taxon>
        <taxon>Astrophorina</taxon>
        <taxon>Geodiidae</taxon>
        <taxon>Geodia</taxon>
    </lineage>
</organism>
<dbReference type="SUPFAM" id="SSF51905">
    <property type="entry name" value="FAD/NAD(P)-binding domain"/>
    <property type="match status" value="1"/>
</dbReference>